<dbReference type="KEGG" id="bdw:94336868"/>
<accession>A0AAD9PKD9</accession>
<reference evidence="1" key="1">
    <citation type="journal article" date="2023" name="Nat. Microbiol.">
        <title>Babesia duncani multi-omics identifies virulence factors and drug targets.</title>
        <authorList>
            <person name="Singh P."/>
            <person name="Lonardi S."/>
            <person name="Liang Q."/>
            <person name="Vydyam P."/>
            <person name="Khabirova E."/>
            <person name="Fang T."/>
            <person name="Gihaz S."/>
            <person name="Thekkiniath J."/>
            <person name="Munshi M."/>
            <person name="Abel S."/>
            <person name="Ciampossin L."/>
            <person name="Batugedara G."/>
            <person name="Gupta M."/>
            <person name="Lu X.M."/>
            <person name="Lenz T."/>
            <person name="Chakravarty S."/>
            <person name="Cornillot E."/>
            <person name="Hu Y."/>
            <person name="Ma W."/>
            <person name="Gonzalez L.M."/>
            <person name="Sanchez S."/>
            <person name="Estrada K."/>
            <person name="Sanchez-Flores A."/>
            <person name="Montero E."/>
            <person name="Harb O.S."/>
            <person name="Le Roch K.G."/>
            <person name="Mamoun C.B."/>
        </authorList>
    </citation>
    <scope>NUCLEOTIDE SEQUENCE</scope>
    <source>
        <strain evidence="1">WA1</strain>
    </source>
</reference>
<proteinExistence type="predicted"/>
<dbReference type="GeneID" id="94336868"/>
<organism evidence="1 2">
    <name type="scientific">Babesia duncani</name>
    <dbReference type="NCBI Taxonomy" id="323732"/>
    <lineage>
        <taxon>Eukaryota</taxon>
        <taxon>Sar</taxon>
        <taxon>Alveolata</taxon>
        <taxon>Apicomplexa</taxon>
        <taxon>Aconoidasida</taxon>
        <taxon>Piroplasmida</taxon>
        <taxon>Babesiidae</taxon>
        <taxon>Babesia</taxon>
    </lineage>
</organism>
<name>A0AAD9PKD9_9APIC</name>
<evidence type="ECO:0000313" key="1">
    <source>
        <dbReference type="EMBL" id="KAK2195973.1"/>
    </source>
</evidence>
<protein>
    <submittedName>
        <fullName evidence="1">Uncharacterized protein</fullName>
    </submittedName>
</protein>
<dbReference type="AlphaFoldDB" id="A0AAD9PKD9"/>
<evidence type="ECO:0000313" key="2">
    <source>
        <dbReference type="Proteomes" id="UP001214638"/>
    </source>
</evidence>
<gene>
    <name evidence="1" type="ORF">BdWA1_002571</name>
</gene>
<sequence length="401" mass="45522">MPPSKDRQGSSKQDPGEAFISYLNDRNSFLGTIELDVSVPPPPVDAKMLDYNVDKNIINYSLTALELNERLVPFYDFDQGISDKNLEAITFSGCGLENRSLLESLESELMNLESADGILRTLGDELKQSLQTPELSNFKNVMTAAKEGLSKNILNLLAAQSEMGTNVKKPLYFTTPRSAEAVNDKMDIEKSWVKMTLEQRIDYYIDCVKRTFVNTNDLVHPFNPNAKIHKCYKIVPNQRLFKNRYIQVGVDGLASTSLEQQTSLLSVDGILNVAKEEQAHCTVEYYKSYTPGIKLLPNEKYRLKYIRQYSYQKSTKVLGNDNYYLLTLPNEMYTSIQQKLMNPNRPLDNYRDAISGDRGNSKDQYIKILPIKGQKIVLNKAGVVTRPDIELEIISNEVLDL</sequence>
<keyword evidence="2" id="KW-1185">Reference proteome</keyword>
<comment type="caution">
    <text evidence="1">The sequence shown here is derived from an EMBL/GenBank/DDBJ whole genome shotgun (WGS) entry which is preliminary data.</text>
</comment>
<dbReference type="Proteomes" id="UP001214638">
    <property type="component" value="Unassembled WGS sequence"/>
</dbReference>
<dbReference type="EMBL" id="JALLKP010000003">
    <property type="protein sequence ID" value="KAK2195973.1"/>
    <property type="molecule type" value="Genomic_DNA"/>
</dbReference>
<dbReference type="RefSeq" id="XP_067802815.1">
    <property type="nucleotide sequence ID" value="XM_067947593.1"/>
</dbReference>